<accession>A0AAV4LVX9</accession>
<protein>
    <submittedName>
        <fullName evidence="1">MutS-like protein</fullName>
    </submittedName>
</protein>
<dbReference type="Proteomes" id="UP001497744">
    <property type="component" value="Unassembled WGS sequence"/>
</dbReference>
<comment type="caution">
    <text evidence="1">The sequence shown here is derived from an EMBL/GenBank/DDBJ whole genome shotgun (WGS) entry which is preliminary data.</text>
</comment>
<dbReference type="EMBL" id="BPLF01000003">
    <property type="protein sequence ID" value="GIX64148.1"/>
    <property type="molecule type" value="Genomic_DNA"/>
</dbReference>
<dbReference type="GeneID" id="94195629"/>
<organism evidence="1 2">
    <name type="scientific">Babesia caballi</name>
    <dbReference type="NCBI Taxonomy" id="5871"/>
    <lineage>
        <taxon>Eukaryota</taxon>
        <taxon>Sar</taxon>
        <taxon>Alveolata</taxon>
        <taxon>Apicomplexa</taxon>
        <taxon>Aconoidasida</taxon>
        <taxon>Piroplasmida</taxon>
        <taxon>Babesiidae</taxon>
        <taxon>Babesia</taxon>
    </lineage>
</organism>
<evidence type="ECO:0000313" key="1">
    <source>
        <dbReference type="EMBL" id="GIX64148.1"/>
    </source>
</evidence>
<sequence>MRRGRRVVHLGVGEVVPDHCLESAEEVGVGDVAVLVAVVDVEHEPGLLQLAGLLGDLGDAYQQLVEGYGPVGVGVEDLGNALHKRILHKSAARWRRDIQGPNITKWSRAAASHLNTYGVHSSHIDDGLERNRVLSIYVELLEAPVEPLHVGLAELGVADDLPLLMQAQGAVFVSHRAQAAI</sequence>
<reference evidence="1 2" key="1">
    <citation type="submission" date="2021-06" db="EMBL/GenBank/DDBJ databases">
        <title>Genome sequence of Babesia caballi.</title>
        <authorList>
            <person name="Yamagishi J."/>
            <person name="Kidaka T."/>
            <person name="Ochi A."/>
        </authorList>
    </citation>
    <scope>NUCLEOTIDE SEQUENCE [LARGE SCALE GENOMIC DNA]</scope>
    <source>
        <strain evidence="1">USDA-D6B2</strain>
    </source>
</reference>
<keyword evidence="2" id="KW-1185">Reference proteome</keyword>
<dbReference type="RefSeq" id="XP_067716217.1">
    <property type="nucleotide sequence ID" value="XM_067860116.1"/>
</dbReference>
<dbReference type="AlphaFoldDB" id="A0AAV4LVX9"/>
<gene>
    <name evidence="1" type="ORF">BcabD6B2_35830</name>
</gene>
<proteinExistence type="predicted"/>
<evidence type="ECO:0000313" key="2">
    <source>
        <dbReference type="Proteomes" id="UP001497744"/>
    </source>
</evidence>
<name>A0AAV4LVX9_BABCB</name>